<comment type="caution">
    <text evidence="2">The sequence shown here is derived from an EMBL/GenBank/DDBJ whole genome shotgun (WGS) entry which is preliminary data.</text>
</comment>
<dbReference type="EMBL" id="CACVBS010000013">
    <property type="protein sequence ID" value="CAA7259021.1"/>
    <property type="molecule type" value="Genomic_DNA"/>
</dbReference>
<evidence type="ECO:0000313" key="2">
    <source>
        <dbReference type="EMBL" id="CAA7259021.1"/>
    </source>
</evidence>
<feature type="compositionally biased region" description="Polar residues" evidence="1">
    <location>
        <begin position="1"/>
        <end position="11"/>
    </location>
</feature>
<dbReference type="AlphaFoldDB" id="A0A8S0XK32"/>
<protein>
    <submittedName>
        <fullName evidence="2">Uncharacterized protein</fullName>
    </submittedName>
</protein>
<dbReference type="Proteomes" id="UP000467700">
    <property type="component" value="Unassembled WGS sequence"/>
</dbReference>
<sequence length="248" mass="28123">MSTAQIDTTTPPLAADERGTNDSEVRIETLLTMDDLSNSLEDLTTAFEGFSDLSAHFANIPSEYELTLKDVEACIEEIRIHEQNQQEEFEAIKSKMGVDIKEQVESSIRGKIADLIREEAMIQVREQVDGQIREHIPVSLEDQVKETKRQLQEVQISLKNSEARVVNSFIQSMNLFDNLSPVLTSAGEKSPLYPVNVKSLFGYDLESAKKLSRDYELREADDLHTNFRQFLKHIGTNVDVFIPDDSED</sequence>
<evidence type="ECO:0000256" key="1">
    <source>
        <dbReference type="SAM" id="MobiDB-lite"/>
    </source>
</evidence>
<gene>
    <name evidence="2" type="ORF">AAE3_LOCUS1418</name>
</gene>
<organism evidence="2 3">
    <name type="scientific">Cyclocybe aegerita</name>
    <name type="common">Black poplar mushroom</name>
    <name type="synonym">Agrocybe aegerita</name>
    <dbReference type="NCBI Taxonomy" id="1973307"/>
    <lineage>
        <taxon>Eukaryota</taxon>
        <taxon>Fungi</taxon>
        <taxon>Dikarya</taxon>
        <taxon>Basidiomycota</taxon>
        <taxon>Agaricomycotina</taxon>
        <taxon>Agaricomycetes</taxon>
        <taxon>Agaricomycetidae</taxon>
        <taxon>Agaricales</taxon>
        <taxon>Agaricineae</taxon>
        <taxon>Bolbitiaceae</taxon>
        <taxon>Cyclocybe</taxon>
    </lineage>
</organism>
<accession>A0A8S0XK32</accession>
<keyword evidence="3" id="KW-1185">Reference proteome</keyword>
<evidence type="ECO:0000313" key="3">
    <source>
        <dbReference type="Proteomes" id="UP000467700"/>
    </source>
</evidence>
<reference evidence="2 3" key="1">
    <citation type="submission" date="2020-01" db="EMBL/GenBank/DDBJ databases">
        <authorList>
            <person name="Gupta K D."/>
        </authorList>
    </citation>
    <scope>NUCLEOTIDE SEQUENCE [LARGE SCALE GENOMIC DNA]</scope>
</reference>
<name>A0A8S0XK32_CYCAE</name>
<dbReference type="OrthoDB" id="3181072at2759"/>
<feature type="region of interest" description="Disordered" evidence="1">
    <location>
        <begin position="1"/>
        <end position="21"/>
    </location>
</feature>
<proteinExistence type="predicted"/>